<feature type="domain" description="Integrase catalytic" evidence="3">
    <location>
        <begin position="166"/>
        <end position="335"/>
    </location>
</feature>
<proteinExistence type="predicted"/>
<name>A0A8K0JDL9_9TREE</name>
<protein>
    <recommendedName>
        <fullName evidence="3">Integrase catalytic domain-containing protein</fullName>
    </recommendedName>
</protein>
<dbReference type="PROSITE" id="PS50994">
    <property type="entry name" value="INTEGRASE"/>
    <property type="match status" value="1"/>
</dbReference>
<evidence type="ECO:0000256" key="2">
    <source>
        <dbReference type="SAM" id="MobiDB-lite"/>
    </source>
</evidence>
<dbReference type="Proteomes" id="UP000812966">
    <property type="component" value="Unassembled WGS sequence"/>
</dbReference>
<feature type="compositionally biased region" description="Acidic residues" evidence="2">
    <location>
        <begin position="452"/>
        <end position="469"/>
    </location>
</feature>
<organism evidence="4 5">
    <name type="scientific">Filobasidium floriforme</name>
    <dbReference type="NCBI Taxonomy" id="5210"/>
    <lineage>
        <taxon>Eukaryota</taxon>
        <taxon>Fungi</taxon>
        <taxon>Dikarya</taxon>
        <taxon>Basidiomycota</taxon>
        <taxon>Agaricomycotina</taxon>
        <taxon>Tremellomycetes</taxon>
        <taxon>Filobasidiales</taxon>
        <taxon>Filobasidiaceae</taxon>
        <taxon>Filobasidium</taxon>
    </lineage>
</organism>
<feature type="compositionally biased region" description="Acidic residues" evidence="2">
    <location>
        <begin position="477"/>
        <end position="487"/>
    </location>
</feature>
<dbReference type="InterPro" id="IPR050951">
    <property type="entry name" value="Retrovirus_Pol_polyprotein"/>
</dbReference>
<dbReference type="GO" id="GO:0005634">
    <property type="term" value="C:nucleus"/>
    <property type="evidence" value="ECO:0007669"/>
    <property type="project" value="UniProtKB-ARBA"/>
</dbReference>
<evidence type="ECO:0000313" key="4">
    <source>
        <dbReference type="EMBL" id="KAG7527299.1"/>
    </source>
</evidence>
<feature type="region of interest" description="Disordered" evidence="2">
    <location>
        <begin position="449"/>
        <end position="487"/>
    </location>
</feature>
<dbReference type="GO" id="GO:0003723">
    <property type="term" value="F:RNA binding"/>
    <property type="evidence" value="ECO:0007669"/>
    <property type="project" value="UniProtKB-KW"/>
</dbReference>
<dbReference type="AlphaFoldDB" id="A0A8K0JDL9"/>
<evidence type="ECO:0000313" key="5">
    <source>
        <dbReference type="Proteomes" id="UP000812966"/>
    </source>
</evidence>
<dbReference type="Gene3D" id="1.10.340.70">
    <property type="match status" value="1"/>
</dbReference>
<dbReference type="SUPFAM" id="SSF53098">
    <property type="entry name" value="Ribonuclease H-like"/>
    <property type="match status" value="1"/>
</dbReference>
<accession>A0A8K0JDL9</accession>
<keyword evidence="1" id="KW-0694">RNA-binding</keyword>
<dbReference type="Pfam" id="PF17921">
    <property type="entry name" value="Integrase_H2C2"/>
    <property type="match status" value="1"/>
</dbReference>
<dbReference type="InterPro" id="IPR012337">
    <property type="entry name" value="RNaseH-like_sf"/>
</dbReference>
<dbReference type="InterPro" id="IPR036397">
    <property type="entry name" value="RNaseH_sf"/>
</dbReference>
<gene>
    <name evidence="4" type="ORF">FFLO_07074</name>
</gene>
<evidence type="ECO:0000259" key="3">
    <source>
        <dbReference type="PROSITE" id="PS50994"/>
    </source>
</evidence>
<dbReference type="EMBL" id="JABELV010000342">
    <property type="protein sequence ID" value="KAG7527299.1"/>
    <property type="molecule type" value="Genomic_DNA"/>
</dbReference>
<reference evidence="4" key="1">
    <citation type="submission" date="2020-04" db="EMBL/GenBank/DDBJ databases">
        <title>Analysis of mating type loci in Filobasidium floriforme.</title>
        <authorList>
            <person name="Nowrousian M."/>
        </authorList>
    </citation>
    <scope>NUCLEOTIDE SEQUENCE</scope>
    <source>
        <strain evidence="4">CBS 6242</strain>
    </source>
</reference>
<dbReference type="PANTHER" id="PTHR37984:SF5">
    <property type="entry name" value="PROTEIN NYNRIN-LIKE"/>
    <property type="match status" value="1"/>
</dbReference>
<dbReference type="PANTHER" id="PTHR37984">
    <property type="entry name" value="PROTEIN CBG26694"/>
    <property type="match status" value="1"/>
</dbReference>
<dbReference type="InterPro" id="IPR001584">
    <property type="entry name" value="Integrase_cat-core"/>
</dbReference>
<evidence type="ECO:0000256" key="1">
    <source>
        <dbReference type="ARBA" id="ARBA00022884"/>
    </source>
</evidence>
<sequence>MSRHPVGEAEHTSLAWEQEKGVLNDYMGIARIAVDTDIELLNRFADDELEDVVRWITQIDADMIEDDLKDDVRGKSLRYWIEGRVLKKRVDKVGCVTAIPIKEGLDLVVEQHQASGHLGRDLMLSRLAKSYSWSTMRKDIDEGLKACQRCAQFGNRLAKLLIRPVMRFNPFDLVAMDFLHMPKGTGNMSLVLVAIDCFTRYIMVWAFKGAPTSKMVLKGLQEISDRFVVPKSLYLDNGSAFKSREVDRWTTENKVKVEYSTPYAHVGMVENANHQVLERLRRIANLDIAHIPGLTDPEYPRRWPDQLQAAIARCNERNLPYLGGYSPKELLFGGLPSARDQNDIEPERRLLLLDVARSEAISSFHKEQHHRRKKGGSWNVYEPRIGDLVLSYDASSLRTFDTRYKLKARWTGPFRVVHSARRSASLETLDGQPRGKVPWNMIKRWMKRRAEEGEDERENDLGDEDGDEAGDGRENGSDDEGGEEDGD</sequence>
<dbReference type="InterPro" id="IPR041588">
    <property type="entry name" value="Integrase_H2C2"/>
</dbReference>
<comment type="caution">
    <text evidence="4">The sequence shown here is derived from an EMBL/GenBank/DDBJ whole genome shotgun (WGS) entry which is preliminary data.</text>
</comment>
<dbReference type="Gene3D" id="3.30.420.10">
    <property type="entry name" value="Ribonuclease H-like superfamily/Ribonuclease H"/>
    <property type="match status" value="1"/>
</dbReference>
<dbReference type="Pfam" id="PF00665">
    <property type="entry name" value="rve"/>
    <property type="match status" value="1"/>
</dbReference>
<dbReference type="GO" id="GO:0015074">
    <property type="term" value="P:DNA integration"/>
    <property type="evidence" value="ECO:0007669"/>
    <property type="project" value="InterPro"/>
</dbReference>
<keyword evidence="5" id="KW-1185">Reference proteome</keyword>